<dbReference type="AlphaFoldDB" id="A0ABC9F078"/>
<organism evidence="3 4">
    <name type="scientific">Urochloa decumbens</name>
    <dbReference type="NCBI Taxonomy" id="240449"/>
    <lineage>
        <taxon>Eukaryota</taxon>
        <taxon>Viridiplantae</taxon>
        <taxon>Streptophyta</taxon>
        <taxon>Embryophyta</taxon>
        <taxon>Tracheophyta</taxon>
        <taxon>Spermatophyta</taxon>
        <taxon>Magnoliopsida</taxon>
        <taxon>Liliopsida</taxon>
        <taxon>Poales</taxon>
        <taxon>Poaceae</taxon>
        <taxon>PACMAD clade</taxon>
        <taxon>Panicoideae</taxon>
        <taxon>Panicodae</taxon>
        <taxon>Paniceae</taxon>
        <taxon>Melinidinae</taxon>
        <taxon>Urochloa</taxon>
    </lineage>
</organism>
<evidence type="ECO:0000256" key="2">
    <source>
        <dbReference type="SAM" id="Phobius"/>
    </source>
</evidence>
<protein>
    <submittedName>
        <fullName evidence="3">Uncharacterized protein</fullName>
    </submittedName>
</protein>
<gene>
    <name evidence="3" type="ORF">URODEC1_LOCUS100250</name>
</gene>
<keyword evidence="2" id="KW-0472">Membrane</keyword>
<evidence type="ECO:0000256" key="1">
    <source>
        <dbReference type="SAM" id="MobiDB-lite"/>
    </source>
</evidence>
<feature type="region of interest" description="Disordered" evidence="1">
    <location>
        <begin position="1"/>
        <end position="20"/>
    </location>
</feature>
<proteinExistence type="predicted"/>
<sequence length="186" mass="20417">MASPLRLHSPPAVASSQASRGGFIRCTTTHQGSALRPCRARATSSRDGGYEYDEPLPWWATELSEDDLSMADPPETTARGREELDAIWKALVADPLRPVSLAVREIRDAGHFFRCRSFHAGIIAGPILMIAGFCQLGKFIPILSLDIILGFLIYKLSVLAAELKRNGKANNICTRIQLVLLLILSF</sequence>
<evidence type="ECO:0000313" key="4">
    <source>
        <dbReference type="Proteomes" id="UP001497457"/>
    </source>
</evidence>
<keyword evidence="2" id="KW-0812">Transmembrane</keyword>
<keyword evidence="2" id="KW-1133">Transmembrane helix</keyword>
<accession>A0ABC9F078</accession>
<name>A0ABC9F078_9POAL</name>
<evidence type="ECO:0000313" key="3">
    <source>
        <dbReference type="EMBL" id="CAL5066055.1"/>
    </source>
</evidence>
<feature type="transmembrane region" description="Helical" evidence="2">
    <location>
        <begin position="139"/>
        <end position="161"/>
    </location>
</feature>
<dbReference type="EMBL" id="OZ075115">
    <property type="protein sequence ID" value="CAL5066055.1"/>
    <property type="molecule type" value="Genomic_DNA"/>
</dbReference>
<dbReference type="Proteomes" id="UP001497457">
    <property type="component" value="Chromosome 5rd"/>
</dbReference>
<reference evidence="3" key="1">
    <citation type="submission" date="2024-10" db="EMBL/GenBank/DDBJ databases">
        <authorList>
            <person name="Ryan C."/>
        </authorList>
    </citation>
    <scope>NUCLEOTIDE SEQUENCE [LARGE SCALE GENOMIC DNA]</scope>
</reference>
<keyword evidence="4" id="KW-1185">Reference proteome</keyword>